<evidence type="ECO:0000313" key="4">
    <source>
        <dbReference type="Proteomes" id="UP000298058"/>
    </source>
</evidence>
<dbReference type="EMBL" id="RQHW01000002">
    <property type="protein sequence ID" value="TGN21162.1"/>
    <property type="molecule type" value="Genomic_DNA"/>
</dbReference>
<gene>
    <name evidence="3" type="ORF">EHS15_00570</name>
</gene>
<dbReference type="OrthoDB" id="306388at2"/>
<evidence type="ECO:0000256" key="1">
    <source>
        <dbReference type="ARBA" id="ARBA00006484"/>
    </source>
</evidence>
<protein>
    <submittedName>
        <fullName evidence="3">Glucose 1-dehydrogenase</fullName>
        <ecNumber evidence="3">1.1.1.47</ecNumber>
    </submittedName>
</protein>
<dbReference type="PRINTS" id="PR00081">
    <property type="entry name" value="GDHRDH"/>
</dbReference>
<evidence type="ECO:0000256" key="2">
    <source>
        <dbReference type="ARBA" id="ARBA00023002"/>
    </source>
</evidence>
<comment type="similarity">
    <text evidence="1">Belongs to the short-chain dehydrogenases/reductases (SDR) family.</text>
</comment>
<dbReference type="InterPro" id="IPR002347">
    <property type="entry name" value="SDR_fam"/>
</dbReference>
<dbReference type="PROSITE" id="PS00061">
    <property type="entry name" value="ADH_SHORT"/>
    <property type="match status" value="1"/>
</dbReference>
<reference evidence="3" key="1">
    <citation type="journal article" date="2019" name="PLoS Negl. Trop. Dis.">
        <title>Revisiting the worldwide diversity of Leptospira species in the environment.</title>
        <authorList>
            <person name="Vincent A.T."/>
            <person name="Schiettekatte O."/>
            <person name="Bourhy P."/>
            <person name="Veyrier F.J."/>
            <person name="Picardeau M."/>
        </authorList>
    </citation>
    <scope>NUCLEOTIDE SEQUENCE [LARGE SCALE GENOMIC DNA]</scope>
    <source>
        <strain evidence="3">201300427</strain>
    </source>
</reference>
<dbReference type="GO" id="GO:0047936">
    <property type="term" value="F:glucose 1-dehydrogenase [NAD(P)+] activity"/>
    <property type="evidence" value="ECO:0007669"/>
    <property type="project" value="UniProtKB-EC"/>
</dbReference>
<dbReference type="AlphaFoldDB" id="A0A4R9M515"/>
<dbReference type="Gene3D" id="3.40.50.720">
    <property type="entry name" value="NAD(P)-binding Rossmann-like Domain"/>
    <property type="match status" value="1"/>
</dbReference>
<dbReference type="PANTHER" id="PTHR24321">
    <property type="entry name" value="DEHYDROGENASES, SHORT CHAIN"/>
    <property type="match status" value="1"/>
</dbReference>
<dbReference type="InterPro" id="IPR036291">
    <property type="entry name" value="NAD(P)-bd_dom_sf"/>
</dbReference>
<sequence length="256" mass="27452">MNGIEGKVALVTGSTSGLGKEIAVYFAKEKAKVIVSGRREKEGEEVVSLIRSQGGEAAFVSCDISKPEQVETLVRTSIERFGRLDFAVNNAGIAGVMKPVAEYPIDVWDDIININLKGTFLSMKFEIQEMLKQGNGGVIVNVSSAIGLRGKEKIAPYSATKHGIIGLTKSAAFEYGGSGIRINALCPGGIQTEMDDLFYQNAPDPEALRKERMKSYALGRMAQPKEVARVAVWLCSEDSSFITGASIPVDGGKTAK</sequence>
<dbReference type="PANTHER" id="PTHR24321:SF11">
    <property type="entry name" value="BLR0893 PROTEIN"/>
    <property type="match status" value="1"/>
</dbReference>
<comment type="caution">
    <text evidence="3">The sequence shown here is derived from an EMBL/GenBank/DDBJ whole genome shotgun (WGS) entry which is preliminary data.</text>
</comment>
<dbReference type="NCBIfam" id="NF005559">
    <property type="entry name" value="PRK07231.1"/>
    <property type="match status" value="1"/>
</dbReference>
<dbReference type="EC" id="1.1.1.47" evidence="3"/>
<keyword evidence="2 3" id="KW-0560">Oxidoreductase</keyword>
<dbReference type="InterPro" id="IPR020904">
    <property type="entry name" value="Sc_DH/Rdtase_CS"/>
</dbReference>
<dbReference type="FunFam" id="3.40.50.720:FF:000084">
    <property type="entry name" value="Short-chain dehydrogenase reductase"/>
    <property type="match status" value="1"/>
</dbReference>
<dbReference type="SUPFAM" id="SSF51735">
    <property type="entry name" value="NAD(P)-binding Rossmann-fold domains"/>
    <property type="match status" value="1"/>
</dbReference>
<proteinExistence type="inferred from homology"/>
<organism evidence="3 4">
    <name type="scientific">Leptospira idonii</name>
    <dbReference type="NCBI Taxonomy" id="1193500"/>
    <lineage>
        <taxon>Bacteria</taxon>
        <taxon>Pseudomonadati</taxon>
        <taxon>Spirochaetota</taxon>
        <taxon>Spirochaetia</taxon>
        <taxon>Leptospirales</taxon>
        <taxon>Leptospiraceae</taxon>
        <taxon>Leptospira</taxon>
    </lineage>
</organism>
<name>A0A4R9M515_9LEPT</name>
<dbReference type="PRINTS" id="PR00080">
    <property type="entry name" value="SDRFAMILY"/>
</dbReference>
<dbReference type="Proteomes" id="UP000298058">
    <property type="component" value="Unassembled WGS sequence"/>
</dbReference>
<evidence type="ECO:0000313" key="3">
    <source>
        <dbReference type="EMBL" id="TGN21162.1"/>
    </source>
</evidence>
<dbReference type="Pfam" id="PF13561">
    <property type="entry name" value="adh_short_C2"/>
    <property type="match status" value="1"/>
</dbReference>
<accession>A0A4R9M515</accession>
<keyword evidence="4" id="KW-1185">Reference proteome</keyword>
<dbReference type="CDD" id="cd05233">
    <property type="entry name" value="SDR_c"/>
    <property type="match status" value="1"/>
</dbReference>